<dbReference type="Gene3D" id="3.30.70.890">
    <property type="entry name" value="GHMP kinase, C-terminal domain"/>
    <property type="match status" value="1"/>
</dbReference>
<evidence type="ECO:0000256" key="7">
    <source>
        <dbReference type="ARBA" id="ARBA00022840"/>
    </source>
</evidence>
<comment type="catalytic activity">
    <reaction evidence="9">
        <text>4-CDP-2-C-methyl-D-erythritol + ATP = 4-CDP-2-C-methyl-D-erythritol 2-phosphate + ADP + H(+)</text>
        <dbReference type="Rhea" id="RHEA:18437"/>
        <dbReference type="ChEBI" id="CHEBI:15378"/>
        <dbReference type="ChEBI" id="CHEBI:30616"/>
        <dbReference type="ChEBI" id="CHEBI:57823"/>
        <dbReference type="ChEBI" id="CHEBI:57919"/>
        <dbReference type="ChEBI" id="CHEBI:456216"/>
        <dbReference type="EC" id="2.7.1.148"/>
    </reaction>
</comment>
<evidence type="ECO:0000313" key="13">
    <source>
        <dbReference type="Proteomes" id="UP000008206"/>
    </source>
</evidence>
<organism evidence="12 13">
    <name type="scientific">Gloeothece verrucosa (strain PCC 7822)</name>
    <name type="common">Cyanothece sp. (strain PCC 7822)</name>
    <dbReference type="NCBI Taxonomy" id="497965"/>
    <lineage>
        <taxon>Bacteria</taxon>
        <taxon>Bacillati</taxon>
        <taxon>Cyanobacteriota</taxon>
        <taxon>Cyanophyceae</taxon>
        <taxon>Oscillatoriophycideae</taxon>
        <taxon>Chroococcales</taxon>
        <taxon>Aphanothecaceae</taxon>
        <taxon>Gloeothece</taxon>
        <taxon>Gloeothece verrucosa</taxon>
    </lineage>
</organism>
<dbReference type="EC" id="2.7.1.148" evidence="2 9"/>
<dbReference type="NCBIfam" id="TIGR00154">
    <property type="entry name" value="ispE"/>
    <property type="match status" value="1"/>
</dbReference>
<dbReference type="PANTHER" id="PTHR43527">
    <property type="entry name" value="4-DIPHOSPHOCYTIDYL-2-C-METHYL-D-ERYTHRITOL KINASE, CHLOROPLASTIC"/>
    <property type="match status" value="1"/>
</dbReference>
<dbReference type="SUPFAM" id="SSF54211">
    <property type="entry name" value="Ribosomal protein S5 domain 2-like"/>
    <property type="match status" value="1"/>
</dbReference>
<keyword evidence="6 9" id="KW-0418">Kinase</keyword>
<dbReference type="GO" id="GO:0005524">
    <property type="term" value="F:ATP binding"/>
    <property type="evidence" value="ECO:0007669"/>
    <property type="project" value="UniProtKB-UniRule"/>
</dbReference>
<dbReference type="GO" id="GO:0016114">
    <property type="term" value="P:terpenoid biosynthetic process"/>
    <property type="evidence" value="ECO:0007669"/>
    <property type="project" value="UniProtKB-UniRule"/>
</dbReference>
<evidence type="ECO:0000256" key="8">
    <source>
        <dbReference type="ARBA" id="ARBA00032554"/>
    </source>
</evidence>
<feature type="binding site" evidence="9">
    <location>
        <begin position="99"/>
        <end position="109"/>
    </location>
    <ligand>
        <name>ATP</name>
        <dbReference type="ChEBI" id="CHEBI:30616"/>
    </ligand>
</feature>
<evidence type="ECO:0000256" key="6">
    <source>
        <dbReference type="ARBA" id="ARBA00022777"/>
    </source>
</evidence>
<keyword evidence="5 9" id="KW-0547">Nucleotide-binding</keyword>
<feature type="domain" description="GHMP kinase C-terminal" evidence="11">
    <location>
        <begin position="219"/>
        <end position="294"/>
    </location>
</feature>
<reference evidence="13" key="1">
    <citation type="journal article" date="2011" name="MBio">
        <title>Novel metabolic attributes of the genus Cyanothece, comprising a group of unicellular nitrogen-fixing Cyanobacteria.</title>
        <authorList>
            <person name="Bandyopadhyay A."/>
            <person name="Elvitigala T."/>
            <person name="Welsh E."/>
            <person name="Stockel J."/>
            <person name="Liberton M."/>
            <person name="Min H."/>
            <person name="Sherman L.A."/>
            <person name="Pakrasi H.B."/>
        </authorList>
    </citation>
    <scope>NUCLEOTIDE SEQUENCE [LARGE SCALE GENOMIC DNA]</scope>
    <source>
        <strain evidence="13">PCC 7822</strain>
    </source>
</reference>
<dbReference type="OrthoDB" id="9809438at2"/>
<dbReference type="Pfam" id="PF00288">
    <property type="entry name" value="GHMP_kinases_N"/>
    <property type="match status" value="1"/>
</dbReference>
<keyword evidence="9" id="KW-0414">Isoprene biosynthesis</keyword>
<evidence type="ECO:0000256" key="4">
    <source>
        <dbReference type="ARBA" id="ARBA00022679"/>
    </source>
</evidence>
<comment type="similarity">
    <text evidence="1 9">Belongs to the GHMP kinase family. IspE subfamily.</text>
</comment>
<dbReference type="STRING" id="497965.Cyan7822_0696"/>
<dbReference type="InterPro" id="IPR013750">
    <property type="entry name" value="GHMP_kinase_C_dom"/>
</dbReference>
<evidence type="ECO:0000259" key="10">
    <source>
        <dbReference type="Pfam" id="PF00288"/>
    </source>
</evidence>
<evidence type="ECO:0000313" key="12">
    <source>
        <dbReference type="EMBL" id="ADN12728.1"/>
    </source>
</evidence>
<dbReference type="Pfam" id="PF08544">
    <property type="entry name" value="GHMP_kinases_C"/>
    <property type="match status" value="1"/>
</dbReference>
<dbReference type="AlphaFoldDB" id="E0UAI7"/>
<dbReference type="HOGENOM" id="CLU_053057_1_1_3"/>
<dbReference type="InterPro" id="IPR036554">
    <property type="entry name" value="GHMP_kinase_C_sf"/>
</dbReference>
<evidence type="ECO:0000259" key="11">
    <source>
        <dbReference type="Pfam" id="PF08544"/>
    </source>
</evidence>
<comment type="function">
    <text evidence="9">Catalyzes the phosphorylation of the position 2 hydroxy group of 4-diphosphocytidyl-2C-methyl-D-erythritol.</text>
</comment>
<dbReference type="UniPathway" id="UPA00056">
    <property type="reaction ID" value="UER00094"/>
</dbReference>
<accession>E0UAI7</accession>
<dbReference type="HAMAP" id="MF_00061">
    <property type="entry name" value="IspE"/>
    <property type="match status" value="1"/>
</dbReference>
<dbReference type="GO" id="GO:0019288">
    <property type="term" value="P:isopentenyl diphosphate biosynthetic process, methylerythritol 4-phosphate pathway"/>
    <property type="evidence" value="ECO:0007669"/>
    <property type="project" value="UniProtKB-UniRule"/>
</dbReference>
<evidence type="ECO:0000256" key="9">
    <source>
        <dbReference type="HAMAP-Rule" id="MF_00061"/>
    </source>
</evidence>
<comment type="pathway">
    <text evidence="9">Isoprenoid biosynthesis; isopentenyl diphosphate biosynthesis via DXP pathway; isopentenyl diphosphate from 1-deoxy-D-xylulose 5-phosphate: step 3/6.</text>
</comment>
<dbReference type="PIRSF" id="PIRSF010376">
    <property type="entry name" value="IspE"/>
    <property type="match status" value="1"/>
</dbReference>
<dbReference type="InterPro" id="IPR006204">
    <property type="entry name" value="GHMP_kinase_N_dom"/>
</dbReference>
<dbReference type="SUPFAM" id="SSF55060">
    <property type="entry name" value="GHMP Kinase, C-terminal domain"/>
    <property type="match status" value="1"/>
</dbReference>
<feature type="active site" evidence="9">
    <location>
        <position position="141"/>
    </location>
</feature>
<dbReference type="KEGG" id="cyj:Cyan7822_0696"/>
<sequence length="316" mass="34286">MHAYTLIAPGKINLYLEIIGDRPDGYHELIMILQSIDLADRLTLRSNGLQKCRLSCSHPQVPLDETNLAYRAAVLMEQEFPKEFANYGGVDITIDKQIPVAAGLAGGSTDGAAVLVGLNLIWQLGLTQLELQNLAALLGSDLPFCVSGGTAIATGRGEKLDQINNLANLYLVLAKYDSIAVSTPWAYQTYRQQFSDSYINHLSGIEAKTHQVHAGPLVGAIVHKDGAKIGQLLHNDLEKVVLPAYPQVAQLRETMQQAGGLGTMMSGSGPTVFTLCESREQAAEIQQKIRQKLPDSDLQLWVAQLSNRGIQVETAS</sequence>
<dbReference type="PANTHER" id="PTHR43527:SF2">
    <property type="entry name" value="4-DIPHOSPHOCYTIDYL-2-C-METHYL-D-ERYTHRITOL KINASE, CHLOROPLASTIC"/>
    <property type="match status" value="1"/>
</dbReference>
<feature type="active site" evidence="9">
    <location>
        <position position="11"/>
    </location>
</feature>
<evidence type="ECO:0000256" key="2">
    <source>
        <dbReference type="ARBA" id="ARBA00012052"/>
    </source>
</evidence>
<feature type="domain" description="GHMP kinase N-terminal" evidence="10">
    <location>
        <begin position="67"/>
        <end position="149"/>
    </location>
</feature>
<dbReference type="EMBL" id="CP002198">
    <property type="protein sequence ID" value="ADN12728.1"/>
    <property type="molecule type" value="Genomic_DNA"/>
</dbReference>
<evidence type="ECO:0000256" key="1">
    <source>
        <dbReference type="ARBA" id="ARBA00009684"/>
    </source>
</evidence>
<keyword evidence="4 9" id="KW-0808">Transferase</keyword>
<gene>
    <name evidence="9" type="primary">ispE</name>
    <name evidence="12" type="ordered locus">Cyan7822_0696</name>
</gene>
<dbReference type="Proteomes" id="UP000008206">
    <property type="component" value="Chromosome"/>
</dbReference>
<dbReference type="GO" id="GO:0050515">
    <property type="term" value="F:4-(cytidine 5'-diphospho)-2-C-methyl-D-erythritol kinase activity"/>
    <property type="evidence" value="ECO:0007669"/>
    <property type="project" value="UniProtKB-UniRule"/>
</dbReference>
<dbReference type="InterPro" id="IPR020568">
    <property type="entry name" value="Ribosomal_Su5_D2-typ_SF"/>
</dbReference>
<keyword evidence="7 9" id="KW-0067">ATP-binding</keyword>
<dbReference type="eggNOG" id="COG1947">
    <property type="taxonomic scope" value="Bacteria"/>
</dbReference>
<protein>
    <recommendedName>
        <fullName evidence="3 9">4-diphosphocytidyl-2-C-methyl-D-erythritol kinase</fullName>
        <shortName evidence="9">CMK</shortName>
        <ecNumber evidence="2 9">2.7.1.148</ecNumber>
    </recommendedName>
    <alternativeName>
        <fullName evidence="8 9">4-(cytidine-5'-diphospho)-2-C-methyl-D-erythritol kinase</fullName>
    </alternativeName>
</protein>
<evidence type="ECO:0000256" key="3">
    <source>
        <dbReference type="ARBA" id="ARBA00017473"/>
    </source>
</evidence>
<evidence type="ECO:0000256" key="5">
    <source>
        <dbReference type="ARBA" id="ARBA00022741"/>
    </source>
</evidence>
<dbReference type="RefSeq" id="WP_013320838.1">
    <property type="nucleotide sequence ID" value="NC_014501.1"/>
</dbReference>
<keyword evidence="13" id="KW-1185">Reference proteome</keyword>
<dbReference type="InterPro" id="IPR004424">
    <property type="entry name" value="IspE"/>
</dbReference>
<name>E0UAI7_GLOV7</name>
<dbReference type="Gene3D" id="3.30.230.10">
    <property type="match status" value="1"/>
</dbReference>
<proteinExistence type="inferred from homology"/>
<dbReference type="InterPro" id="IPR014721">
    <property type="entry name" value="Ribsml_uS5_D2-typ_fold_subgr"/>
</dbReference>